<sequence length="84" mass="9354">MNSIEAITACTVYVAAPYLHRRALVPVLKAFFIDRSNMTAYWPESRRQSERQDAGIVPRRGLSLAHTMGQEFCGGLAVMGIHAF</sequence>
<evidence type="ECO:0000313" key="2">
    <source>
        <dbReference type="Proteomes" id="UP000199205"/>
    </source>
</evidence>
<dbReference type="RefSeq" id="WP_092577706.1">
    <property type="nucleotide sequence ID" value="NZ_FMAF01000059.1"/>
</dbReference>
<dbReference type="Proteomes" id="UP000199205">
    <property type="component" value="Unassembled WGS sequence"/>
</dbReference>
<accession>A0A1C3XL09</accession>
<reference evidence="1 2" key="1">
    <citation type="submission" date="2016-08" db="EMBL/GenBank/DDBJ databases">
        <authorList>
            <person name="Seilhamer J.J."/>
        </authorList>
    </citation>
    <scope>NUCLEOTIDE SEQUENCE [LARGE SCALE GENOMIC DNA]</scope>
    <source>
        <strain evidence="1 2">P1-7</strain>
    </source>
</reference>
<organism evidence="1 2">
    <name type="scientific">Rhizobium lusitanum</name>
    <dbReference type="NCBI Taxonomy" id="293958"/>
    <lineage>
        <taxon>Bacteria</taxon>
        <taxon>Pseudomonadati</taxon>
        <taxon>Pseudomonadota</taxon>
        <taxon>Alphaproteobacteria</taxon>
        <taxon>Hyphomicrobiales</taxon>
        <taxon>Rhizobiaceae</taxon>
        <taxon>Rhizobium/Agrobacterium group</taxon>
        <taxon>Rhizobium</taxon>
    </lineage>
</organism>
<evidence type="ECO:0000313" key="1">
    <source>
        <dbReference type="EMBL" id="SCB52981.1"/>
    </source>
</evidence>
<dbReference type="AlphaFoldDB" id="A0A1C3XL09"/>
<gene>
    <name evidence="1" type="ORF">GA0061101_15920</name>
</gene>
<name>A0A1C3XL09_9HYPH</name>
<protein>
    <submittedName>
        <fullName evidence="1">Uncharacterized protein</fullName>
    </submittedName>
</protein>
<proteinExistence type="predicted"/>
<dbReference type="EMBL" id="FMAF01000059">
    <property type="protein sequence ID" value="SCB52981.1"/>
    <property type="molecule type" value="Genomic_DNA"/>
</dbReference>